<evidence type="ECO:0000256" key="1">
    <source>
        <dbReference type="ARBA" id="ARBA00022723"/>
    </source>
</evidence>
<dbReference type="Pfam" id="PF13023">
    <property type="entry name" value="HD_3"/>
    <property type="match status" value="1"/>
</dbReference>
<keyword evidence="1" id="KW-0479">Metal-binding</keyword>
<dbReference type="GO" id="GO:0046872">
    <property type="term" value="F:metal ion binding"/>
    <property type="evidence" value="ECO:0007669"/>
    <property type="project" value="UniProtKB-KW"/>
</dbReference>
<accession>A0A2W5N553</accession>
<dbReference type="InterPro" id="IPR006674">
    <property type="entry name" value="HD_domain"/>
</dbReference>
<gene>
    <name evidence="4" type="ORF">DI551_01285</name>
</gene>
<keyword evidence="2" id="KW-0378">Hydrolase</keyword>
<reference evidence="4 5" key="1">
    <citation type="submission" date="2017-08" db="EMBL/GenBank/DDBJ databases">
        <title>Infants hospitalized years apart are colonized by the same room-sourced microbial strains.</title>
        <authorList>
            <person name="Brooks B."/>
            <person name="Olm M.R."/>
            <person name="Firek B.A."/>
            <person name="Baker R."/>
            <person name="Thomas B.C."/>
            <person name="Morowitz M.J."/>
            <person name="Banfield J.F."/>
        </authorList>
    </citation>
    <scope>NUCLEOTIDE SEQUENCE [LARGE SCALE GENOMIC DNA]</scope>
    <source>
        <strain evidence="4">S2_005_002_R2_29</strain>
    </source>
</reference>
<organism evidence="4 5">
    <name type="scientific">Micavibrio aeruginosavorus</name>
    <dbReference type="NCBI Taxonomy" id="349221"/>
    <lineage>
        <taxon>Bacteria</taxon>
        <taxon>Pseudomonadati</taxon>
        <taxon>Bdellovibrionota</taxon>
        <taxon>Bdellovibrionia</taxon>
        <taxon>Bdellovibrionales</taxon>
        <taxon>Pseudobdellovibrionaceae</taxon>
        <taxon>Micavibrio</taxon>
    </lineage>
</organism>
<protein>
    <recommendedName>
        <fullName evidence="3">HD domain-containing protein</fullName>
    </recommendedName>
</protein>
<feature type="domain" description="HD" evidence="3">
    <location>
        <begin position="22"/>
        <end position="183"/>
    </location>
</feature>
<evidence type="ECO:0000313" key="4">
    <source>
        <dbReference type="EMBL" id="PZQ48631.1"/>
    </source>
</evidence>
<evidence type="ECO:0000259" key="3">
    <source>
        <dbReference type="Pfam" id="PF13023"/>
    </source>
</evidence>
<dbReference type="Proteomes" id="UP000249417">
    <property type="component" value="Unassembled WGS sequence"/>
</dbReference>
<dbReference type="InterPro" id="IPR039356">
    <property type="entry name" value="YfbR/HDDC2"/>
</dbReference>
<dbReference type="SUPFAM" id="SSF109604">
    <property type="entry name" value="HD-domain/PDEase-like"/>
    <property type="match status" value="1"/>
</dbReference>
<dbReference type="Gene3D" id="1.10.3210.10">
    <property type="entry name" value="Hypothetical protein af1432"/>
    <property type="match status" value="1"/>
</dbReference>
<dbReference type="AlphaFoldDB" id="A0A2W5N553"/>
<dbReference type="GO" id="GO:0002953">
    <property type="term" value="F:5'-deoxynucleotidase activity"/>
    <property type="evidence" value="ECO:0007669"/>
    <property type="project" value="InterPro"/>
</dbReference>
<dbReference type="GO" id="GO:0005737">
    <property type="term" value="C:cytoplasm"/>
    <property type="evidence" value="ECO:0007669"/>
    <property type="project" value="TreeGrafter"/>
</dbReference>
<comment type="caution">
    <text evidence="4">The sequence shown here is derived from an EMBL/GenBank/DDBJ whole genome shotgun (WGS) entry which is preliminary data.</text>
</comment>
<evidence type="ECO:0000313" key="5">
    <source>
        <dbReference type="Proteomes" id="UP000249417"/>
    </source>
</evidence>
<dbReference type="PANTHER" id="PTHR11845:SF13">
    <property type="entry name" value="5'-DEOXYNUCLEOTIDASE HDDC2"/>
    <property type="match status" value="1"/>
</dbReference>
<dbReference type="PANTHER" id="PTHR11845">
    <property type="entry name" value="5'-DEOXYNUCLEOTIDASE HDDC2"/>
    <property type="match status" value="1"/>
</dbReference>
<evidence type="ECO:0000256" key="2">
    <source>
        <dbReference type="ARBA" id="ARBA00022801"/>
    </source>
</evidence>
<dbReference type="EMBL" id="QFQB01000004">
    <property type="protein sequence ID" value="PZQ48631.1"/>
    <property type="molecule type" value="Genomic_DNA"/>
</dbReference>
<name>A0A2W5N553_9BACT</name>
<proteinExistence type="predicted"/>
<sequence length="202" mass="23472">MLPIFQLIETKVAQSFQFIIDVGKLKGVLRQTHLQEWNRRENTAEHTWHLILMALVLKDKANINLNMERILSMLAVHDLGEIGIGDTFFYADNRKDAPKNERENFIKICKDLSPEASDYFLDLWDEFENGETEESKFARALDRFQPFLNNIENGGESWLRNKISLQAALSKNAPIQQGSPELWKYYQTLATECDRLGLFYKA</sequence>